<accession>A0A3E1P0W7</accession>
<protein>
    <recommendedName>
        <fullName evidence="3">DUF4304 domain-containing protein</fullName>
    </recommendedName>
</protein>
<name>A0A3E1P0W7_9BACT</name>
<evidence type="ECO:0000313" key="2">
    <source>
        <dbReference type="Proteomes" id="UP000261174"/>
    </source>
</evidence>
<dbReference type="OrthoDB" id="657665at2"/>
<dbReference type="Proteomes" id="UP000261174">
    <property type="component" value="Unassembled WGS sequence"/>
</dbReference>
<comment type="caution">
    <text evidence="1">The sequence shown here is derived from an EMBL/GenBank/DDBJ whole genome shotgun (WGS) entry which is preliminary data.</text>
</comment>
<dbReference type="RefSeq" id="WP_116854747.1">
    <property type="nucleotide sequence ID" value="NZ_QTJV01000006.1"/>
</dbReference>
<evidence type="ECO:0008006" key="3">
    <source>
        <dbReference type="Google" id="ProtNLM"/>
    </source>
</evidence>
<evidence type="ECO:0000313" key="1">
    <source>
        <dbReference type="EMBL" id="RFM33829.1"/>
    </source>
</evidence>
<organism evidence="1 2">
    <name type="scientific">Chitinophaga silvisoli</name>
    <dbReference type="NCBI Taxonomy" id="2291814"/>
    <lineage>
        <taxon>Bacteria</taxon>
        <taxon>Pseudomonadati</taxon>
        <taxon>Bacteroidota</taxon>
        <taxon>Chitinophagia</taxon>
        <taxon>Chitinophagales</taxon>
        <taxon>Chitinophagaceae</taxon>
        <taxon>Chitinophaga</taxon>
    </lineage>
</organism>
<proteinExistence type="predicted"/>
<reference evidence="1 2" key="1">
    <citation type="submission" date="2018-08" db="EMBL/GenBank/DDBJ databases">
        <title>Chitinophaga sp. K20C18050901, a novel bacterium isolated from forest soil.</title>
        <authorList>
            <person name="Wang C."/>
        </authorList>
    </citation>
    <scope>NUCLEOTIDE SEQUENCE [LARGE SCALE GENOMIC DNA]</scope>
    <source>
        <strain evidence="1 2">K20C18050901</strain>
    </source>
</reference>
<dbReference type="AlphaFoldDB" id="A0A3E1P0W7"/>
<dbReference type="EMBL" id="QTJV01000006">
    <property type="protein sequence ID" value="RFM33829.1"/>
    <property type="molecule type" value="Genomic_DNA"/>
</dbReference>
<keyword evidence="2" id="KW-1185">Reference proteome</keyword>
<sequence>MNLYKQILKAAATFLSPLGYKRNGESFYLKKSGNLGAIRFYISAPTRPGQLNFTIYLYTRSTLLTKLQGCKLSTNPSHVDFHYRENIGYLLPGKDEYSWKINTSTISQSTISELGNILISIAHPAILHHISDEQLENYWKEGNCNGLRTYENINFLSFLSENRNRKPANTIRIEIDYKQMVALYACCYQVYMSIFRLNYGSWEEFQIYFEKRTFERQCFDYFIELCKENELPVQFDTTDPGSYYYTTMSKWGKKKTCLPGNMIGTAAYLANTFKNLLTHPEPDLQAFSMLNSRMISFFRETLSPYIGFTDKKKAEKICFYCQLEDQRCYSLNEL</sequence>
<gene>
    <name evidence="1" type="ORF">DXN04_17890</name>
</gene>